<dbReference type="Pfam" id="PF00876">
    <property type="entry name" value="Innexin"/>
    <property type="match status" value="1"/>
</dbReference>
<dbReference type="PANTHER" id="PTHR11893">
    <property type="entry name" value="INNEXIN"/>
    <property type="match status" value="1"/>
</dbReference>
<dbReference type="WBParaSite" id="DME_0001061201-mRNA-1">
    <property type="protein sequence ID" value="DME_0001061201-mRNA-1"/>
    <property type="gene ID" value="DME_0001061201"/>
</dbReference>
<name>A0A0N4URD6_DRAME</name>
<keyword evidence="7" id="KW-0965">Cell junction</keyword>
<evidence type="ECO:0000256" key="2">
    <source>
        <dbReference type="ARBA" id="ARBA00004651"/>
    </source>
</evidence>
<dbReference type="OrthoDB" id="5867527at2759"/>
<evidence type="ECO:0000313" key="14">
    <source>
        <dbReference type="Proteomes" id="UP000038040"/>
    </source>
</evidence>
<evidence type="ECO:0000256" key="7">
    <source>
        <dbReference type="ARBA" id="ARBA00022949"/>
    </source>
</evidence>
<comment type="similarity">
    <text evidence="12">Belongs to the pannexin family.</text>
</comment>
<evidence type="ECO:0000313" key="13">
    <source>
        <dbReference type="EMBL" id="VDN54064.1"/>
    </source>
</evidence>
<keyword evidence="5" id="KW-0812">Transmembrane</keyword>
<evidence type="ECO:0000256" key="5">
    <source>
        <dbReference type="ARBA" id="ARBA00022692"/>
    </source>
</evidence>
<evidence type="ECO:0000256" key="4">
    <source>
        <dbReference type="ARBA" id="ARBA00022475"/>
    </source>
</evidence>
<evidence type="ECO:0000256" key="12">
    <source>
        <dbReference type="RuleBase" id="RU010713"/>
    </source>
</evidence>
<dbReference type="PROSITE" id="PS51013">
    <property type="entry name" value="PANNEXIN"/>
    <property type="match status" value="1"/>
</dbReference>
<protein>
    <recommendedName>
        <fullName evidence="12">Innexin</fullName>
    </recommendedName>
</protein>
<evidence type="ECO:0000256" key="10">
    <source>
        <dbReference type="ARBA" id="ARBA00023136"/>
    </source>
</evidence>
<dbReference type="PRINTS" id="PR01262">
    <property type="entry name" value="INNEXIN"/>
</dbReference>
<keyword evidence="3 12" id="KW-0813">Transport</keyword>
<evidence type="ECO:0000256" key="1">
    <source>
        <dbReference type="ARBA" id="ARBA00004610"/>
    </source>
</evidence>
<dbReference type="Proteomes" id="UP000038040">
    <property type="component" value="Unplaced"/>
</dbReference>
<reference evidence="13 15" key="2">
    <citation type="submission" date="2018-11" db="EMBL/GenBank/DDBJ databases">
        <authorList>
            <consortium name="Pathogen Informatics"/>
        </authorList>
    </citation>
    <scope>NUCLEOTIDE SEQUENCE [LARGE SCALE GENOMIC DNA]</scope>
</reference>
<dbReference type="GO" id="GO:0005921">
    <property type="term" value="C:gap junction"/>
    <property type="evidence" value="ECO:0007669"/>
    <property type="project" value="UniProtKB-SubCell"/>
</dbReference>
<dbReference type="InterPro" id="IPR000990">
    <property type="entry name" value="Innexin"/>
</dbReference>
<accession>A0A0N4URD6</accession>
<keyword evidence="15" id="KW-1185">Reference proteome</keyword>
<dbReference type="STRING" id="318479.A0A0N4URD6"/>
<evidence type="ECO:0000256" key="9">
    <source>
        <dbReference type="ARBA" id="ARBA00023065"/>
    </source>
</evidence>
<evidence type="ECO:0000256" key="6">
    <source>
        <dbReference type="ARBA" id="ARBA00022868"/>
    </source>
</evidence>
<keyword evidence="4" id="KW-1003">Cell membrane</keyword>
<dbReference type="GO" id="GO:0005886">
    <property type="term" value="C:plasma membrane"/>
    <property type="evidence" value="ECO:0007669"/>
    <property type="project" value="UniProtKB-SubCell"/>
</dbReference>
<dbReference type="EMBL" id="UYYG01000256">
    <property type="protein sequence ID" value="VDN54064.1"/>
    <property type="molecule type" value="Genomic_DNA"/>
</dbReference>
<keyword evidence="6" id="KW-0303">Gap junction</keyword>
<proteinExistence type="inferred from homology"/>
<dbReference type="PANTHER" id="PTHR11893:SF20">
    <property type="entry name" value="INNEXIN-3"/>
    <property type="match status" value="1"/>
</dbReference>
<dbReference type="GO" id="GO:0005243">
    <property type="term" value="F:gap junction channel activity"/>
    <property type="evidence" value="ECO:0007669"/>
    <property type="project" value="TreeGrafter"/>
</dbReference>
<evidence type="ECO:0000256" key="3">
    <source>
        <dbReference type="ARBA" id="ARBA00022448"/>
    </source>
</evidence>
<dbReference type="Proteomes" id="UP000274756">
    <property type="component" value="Unassembled WGS sequence"/>
</dbReference>
<reference evidence="16" key="1">
    <citation type="submission" date="2017-02" db="UniProtKB">
        <authorList>
            <consortium name="WormBaseParasite"/>
        </authorList>
    </citation>
    <scope>IDENTIFICATION</scope>
</reference>
<evidence type="ECO:0000313" key="15">
    <source>
        <dbReference type="Proteomes" id="UP000274756"/>
    </source>
</evidence>
<sequence>MGVPFFASYLYGFLTADNVSDSVDNLNYFYTSFILIFASFAITAKQYFGSPIQCWTPVEFRGGWDQYAEDYCFIQNSYYVPFDEQIPEDPNARRDQISYYRVSVLFKKIWKLDTRWTFNI</sequence>
<evidence type="ECO:0000313" key="16">
    <source>
        <dbReference type="WBParaSite" id="DME_0001061201-mRNA-1"/>
    </source>
</evidence>
<keyword evidence="8" id="KW-1133">Transmembrane helix</keyword>
<comment type="subcellular location">
    <subcellularLocation>
        <location evidence="1">Cell junction</location>
        <location evidence="1">Gap junction</location>
    </subcellularLocation>
    <subcellularLocation>
        <location evidence="2 12">Cell membrane</location>
        <topology evidence="2 12">Multi-pass membrane protein</topology>
    </subcellularLocation>
</comment>
<evidence type="ECO:0000256" key="11">
    <source>
        <dbReference type="ARBA" id="ARBA00023303"/>
    </source>
</evidence>
<gene>
    <name evidence="12" type="primary">inx</name>
    <name evidence="13" type="ORF">DME_LOCUS4037</name>
</gene>
<organism evidence="14 16">
    <name type="scientific">Dracunculus medinensis</name>
    <name type="common">Guinea worm</name>
    <dbReference type="NCBI Taxonomy" id="318479"/>
    <lineage>
        <taxon>Eukaryota</taxon>
        <taxon>Metazoa</taxon>
        <taxon>Ecdysozoa</taxon>
        <taxon>Nematoda</taxon>
        <taxon>Chromadorea</taxon>
        <taxon>Rhabditida</taxon>
        <taxon>Spirurina</taxon>
        <taxon>Dracunculoidea</taxon>
        <taxon>Dracunculidae</taxon>
        <taxon>Dracunculus</taxon>
    </lineage>
</organism>
<keyword evidence="10" id="KW-0472">Membrane</keyword>
<keyword evidence="9 12" id="KW-0406">Ion transport</keyword>
<keyword evidence="11 12" id="KW-0407">Ion channel</keyword>
<dbReference type="AlphaFoldDB" id="A0A0N4URD6"/>
<dbReference type="GO" id="GO:0034220">
    <property type="term" value="P:monoatomic ion transmembrane transport"/>
    <property type="evidence" value="ECO:0007669"/>
    <property type="project" value="UniProtKB-KW"/>
</dbReference>
<comment type="function">
    <text evidence="12">Structural component of the gap junctions.</text>
</comment>
<evidence type="ECO:0000256" key="8">
    <source>
        <dbReference type="ARBA" id="ARBA00022989"/>
    </source>
</evidence>